<evidence type="ECO:0000313" key="2">
    <source>
        <dbReference type="EMBL" id="SEI65324.1"/>
    </source>
</evidence>
<keyword evidence="3" id="KW-1185">Reference proteome</keyword>
<feature type="transmembrane region" description="Helical" evidence="1">
    <location>
        <begin position="20"/>
        <end position="45"/>
    </location>
</feature>
<dbReference type="Gene3D" id="3.40.50.12580">
    <property type="match status" value="1"/>
</dbReference>
<dbReference type="STRING" id="1144548.SAMN05443287_101641"/>
<dbReference type="InterPro" id="IPR043148">
    <property type="entry name" value="TagF_C"/>
</dbReference>
<dbReference type="Pfam" id="PF04464">
    <property type="entry name" value="Glyphos_transf"/>
    <property type="match status" value="1"/>
</dbReference>
<feature type="transmembrane region" description="Helical" evidence="1">
    <location>
        <begin position="175"/>
        <end position="198"/>
    </location>
</feature>
<evidence type="ECO:0000313" key="3">
    <source>
        <dbReference type="Proteomes" id="UP000198707"/>
    </source>
</evidence>
<accession>A0A1H6SHF6</accession>
<keyword evidence="2" id="KW-0808">Transferase</keyword>
<dbReference type="EMBL" id="FNYV01000001">
    <property type="protein sequence ID" value="SEI65324.1"/>
    <property type="molecule type" value="Genomic_DNA"/>
</dbReference>
<protein>
    <submittedName>
        <fullName evidence="2">CDP-Glycerol:Poly(Glycerophosphate) glycerophosphotransferase</fullName>
    </submittedName>
</protein>
<proteinExistence type="predicted"/>
<keyword evidence="1" id="KW-0812">Transmembrane</keyword>
<dbReference type="GO" id="GO:0047355">
    <property type="term" value="F:CDP-glycerol glycerophosphotransferase activity"/>
    <property type="evidence" value="ECO:0007669"/>
    <property type="project" value="InterPro"/>
</dbReference>
<gene>
    <name evidence="2" type="ORF">SAMN05443287_101641</name>
</gene>
<dbReference type="Proteomes" id="UP000198707">
    <property type="component" value="Unassembled WGS sequence"/>
</dbReference>
<keyword evidence="1" id="KW-0472">Membrane</keyword>
<dbReference type="RefSeq" id="WP_092374464.1">
    <property type="nucleotide sequence ID" value="NZ_BOPI01000009.1"/>
</dbReference>
<reference evidence="3" key="1">
    <citation type="submission" date="2016-10" db="EMBL/GenBank/DDBJ databases">
        <authorList>
            <person name="Varghese N."/>
            <person name="Submissions S."/>
        </authorList>
    </citation>
    <scope>NUCLEOTIDE SEQUENCE [LARGE SCALE GENOMIC DNA]</scope>
    <source>
        <strain evidence="3">CGMCC 4.7038</strain>
    </source>
</reference>
<keyword evidence="1" id="KW-1133">Transmembrane helix</keyword>
<feature type="transmembrane region" description="Helical" evidence="1">
    <location>
        <begin position="96"/>
        <end position="114"/>
    </location>
</feature>
<evidence type="ECO:0000256" key="1">
    <source>
        <dbReference type="SAM" id="Phobius"/>
    </source>
</evidence>
<name>A0A1H6SHF6_9ACTN</name>
<sequence length="582" mass="62040">MGTLTLRVGVAARGALLVLTYLLLLAGGALGWVAVFAIAGLAAVLGEVAVQRWSPATATLMEKAGLGLGYRQLARDVSVVLLVVAQVPLAGGELTLLLLLPATVWLIAVFAGAFRRIIDRRDGGVLLRNVDLGQLPAPGLPSWAGGLTGDRLPWVNVLLVPAAVTAAVAGEVAPVYLAGAVAIGLAALVGGTVALTWLRGRGRGTRLPAVQRWLDGYCPEVALYFAGPAKDAYQANMWLTPTEALDRRAVVFLRNPETLPALADTRLPVLCVPSGADFMNLDKSGIRVALYPANAGENIHMLREPGMRHVFLGHGDSDKAASANPYSKVYDEVWVAGPAGRERYARAGVGVRDRDVVEIGRPQLAGVQTYETESTDRPFTVLYAPTWEGWLADDPYHTSVVLMGERIVAGLLATRPAVRLIYKPHPLTGSRSGRARAAHERIVQRIRSAGGEVGATTLDGTAHRVVTGAGPALFDCFNQSELLISDVSSVVSDFLQSQRPYVVTNPAGRPDDEFRRAFPTSRAGYLLAADCGELEKIVAVSRAAGDDPMAPARTELRTYLLGPAEANPIDRFVEEVGRLCHR</sequence>
<dbReference type="AlphaFoldDB" id="A0A1H6SHF6"/>
<organism evidence="2 3">
    <name type="scientific">Micromonospora phaseoli</name>
    <dbReference type="NCBI Taxonomy" id="1144548"/>
    <lineage>
        <taxon>Bacteria</taxon>
        <taxon>Bacillati</taxon>
        <taxon>Actinomycetota</taxon>
        <taxon>Actinomycetes</taxon>
        <taxon>Micromonosporales</taxon>
        <taxon>Micromonosporaceae</taxon>
        <taxon>Micromonospora</taxon>
    </lineage>
</organism>
<dbReference type="InterPro" id="IPR007554">
    <property type="entry name" value="Glycerophosphate_synth"/>
</dbReference>
<dbReference type="GO" id="GO:0016020">
    <property type="term" value="C:membrane"/>
    <property type="evidence" value="ECO:0007669"/>
    <property type="project" value="InterPro"/>
</dbReference>